<feature type="transmembrane region" description="Helical" evidence="3">
    <location>
        <begin position="12"/>
        <end position="31"/>
    </location>
</feature>
<keyword evidence="3" id="KW-1133">Transmembrane helix</keyword>
<keyword evidence="2 3" id="KW-0472">Membrane</keyword>
<name>A0A645I8B6_9ZZZZ</name>
<organism evidence="5">
    <name type="scientific">bioreactor metagenome</name>
    <dbReference type="NCBI Taxonomy" id="1076179"/>
    <lineage>
        <taxon>unclassified sequences</taxon>
        <taxon>metagenomes</taxon>
        <taxon>ecological metagenomes</taxon>
    </lineage>
</organism>
<feature type="domain" description="Bacterial surface antigen (D15)" evidence="4">
    <location>
        <begin position="4"/>
        <end position="110"/>
    </location>
</feature>
<evidence type="ECO:0000313" key="5">
    <source>
        <dbReference type="EMBL" id="MPN44554.1"/>
    </source>
</evidence>
<protein>
    <recommendedName>
        <fullName evidence="4">Bacterial surface antigen (D15) domain-containing protein</fullName>
    </recommendedName>
</protein>
<comment type="caution">
    <text evidence="5">The sequence shown here is derived from an EMBL/GenBank/DDBJ whole genome shotgun (WGS) entry which is preliminary data.</text>
</comment>
<sequence>MHKGTKFAMANIEYRFPIFMAIATGGIPLFIQGVMGNIFYDVGAAWSDVFRISHVDEATQMRVPDNLYMSAGWGIRAIIFGLPFKFDMAWRNEYNKWSSPYFLFSIGLDF</sequence>
<evidence type="ECO:0000256" key="3">
    <source>
        <dbReference type="SAM" id="Phobius"/>
    </source>
</evidence>
<evidence type="ECO:0000256" key="1">
    <source>
        <dbReference type="ARBA" id="ARBA00004370"/>
    </source>
</evidence>
<reference evidence="5" key="1">
    <citation type="submission" date="2019-08" db="EMBL/GenBank/DDBJ databases">
        <authorList>
            <person name="Kucharzyk K."/>
            <person name="Murdoch R.W."/>
            <person name="Higgins S."/>
            <person name="Loffler F."/>
        </authorList>
    </citation>
    <scope>NUCLEOTIDE SEQUENCE</scope>
</reference>
<dbReference type="InterPro" id="IPR000184">
    <property type="entry name" value="Bac_surfAg_D15"/>
</dbReference>
<dbReference type="Gene3D" id="2.40.160.50">
    <property type="entry name" value="membrane protein fhac: a member of the omp85/tpsb transporter family"/>
    <property type="match status" value="1"/>
</dbReference>
<dbReference type="EMBL" id="VSSQ01103761">
    <property type="protein sequence ID" value="MPN44554.1"/>
    <property type="molecule type" value="Genomic_DNA"/>
</dbReference>
<dbReference type="Pfam" id="PF01103">
    <property type="entry name" value="Omp85"/>
    <property type="match status" value="1"/>
</dbReference>
<dbReference type="AlphaFoldDB" id="A0A645I8B6"/>
<comment type="subcellular location">
    <subcellularLocation>
        <location evidence="1">Membrane</location>
    </subcellularLocation>
</comment>
<proteinExistence type="predicted"/>
<keyword evidence="3" id="KW-0812">Transmembrane</keyword>
<gene>
    <name evidence="5" type="ORF">SDC9_192119</name>
</gene>
<dbReference type="GO" id="GO:0019867">
    <property type="term" value="C:outer membrane"/>
    <property type="evidence" value="ECO:0007669"/>
    <property type="project" value="InterPro"/>
</dbReference>
<accession>A0A645I8B6</accession>
<evidence type="ECO:0000259" key="4">
    <source>
        <dbReference type="Pfam" id="PF01103"/>
    </source>
</evidence>
<evidence type="ECO:0000256" key="2">
    <source>
        <dbReference type="ARBA" id="ARBA00023136"/>
    </source>
</evidence>